<sequence>MQAVATHRNDIYDDVGHPIPVTPSPSNEKEAPGSEALDAFVAGLYNETFNIVAALVNRSLSTSARTSASILLLDTPGADNPMCAGQQSGAPLSKLLSNYLQ</sequence>
<feature type="region of interest" description="Disordered" evidence="1">
    <location>
        <begin position="1"/>
        <end position="33"/>
    </location>
</feature>
<comment type="caution">
    <text evidence="2">The sequence shown here is derived from an EMBL/GenBank/DDBJ whole genome shotgun (WGS) entry which is preliminary data.</text>
</comment>
<organism evidence="2 3">
    <name type="scientific">Pararge aegeria aegeria</name>
    <dbReference type="NCBI Taxonomy" id="348720"/>
    <lineage>
        <taxon>Eukaryota</taxon>
        <taxon>Metazoa</taxon>
        <taxon>Ecdysozoa</taxon>
        <taxon>Arthropoda</taxon>
        <taxon>Hexapoda</taxon>
        <taxon>Insecta</taxon>
        <taxon>Pterygota</taxon>
        <taxon>Neoptera</taxon>
        <taxon>Endopterygota</taxon>
        <taxon>Lepidoptera</taxon>
        <taxon>Glossata</taxon>
        <taxon>Ditrysia</taxon>
        <taxon>Papilionoidea</taxon>
        <taxon>Nymphalidae</taxon>
        <taxon>Satyrinae</taxon>
        <taxon>Satyrini</taxon>
        <taxon>Parargina</taxon>
        <taxon>Pararge</taxon>
    </lineage>
</organism>
<dbReference type="AlphaFoldDB" id="A0A8S4QF38"/>
<gene>
    <name evidence="2" type="primary">jg15242</name>
    <name evidence="2" type="ORF">PAEG_LOCUS1206</name>
</gene>
<proteinExistence type="predicted"/>
<evidence type="ECO:0000256" key="1">
    <source>
        <dbReference type="SAM" id="MobiDB-lite"/>
    </source>
</evidence>
<dbReference type="InterPro" id="IPR027417">
    <property type="entry name" value="P-loop_NTPase"/>
</dbReference>
<feature type="non-terminal residue" evidence="2">
    <location>
        <position position="1"/>
    </location>
</feature>
<name>A0A8S4QF38_9NEOP</name>
<dbReference type="Gene3D" id="1.20.120.720">
    <property type="entry name" value="Myosin VI head, motor domain, U50 subdomain"/>
    <property type="match status" value="1"/>
</dbReference>
<dbReference type="EMBL" id="CAKXAJ010004129">
    <property type="protein sequence ID" value="CAH2208645.1"/>
    <property type="molecule type" value="Genomic_DNA"/>
</dbReference>
<feature type="compositionally biased region" description="Basic and acidic residues" evidence="1">
    <location>
        <begin position="7"/>
        <end position="16"/>
    </location>
</feature>
<evidence type="ECO:0000313" key="2">
    <source>
        <dbReference type="EMBL" id="CAH2208645.1"/>
    </source>
</evidence>
<evidence type="ECO:0000313" key="3">
    <source>
        <dbReference type="Proteomes" id="UP000838756"/>
    </source>
</evidence>
<dbReference type="Proteomes" id="UP000838756">
    <property type="component" value="Unassembled WGS sequence"/>
</dbReference>
<protein>
    <submittedName>
        <fullName evidence="2">Jg15242 protein</fullName>
    </submittedName>
</protein>
<reference evidence="2" key="1">
    <citation type="submission" date="2022-03" db="EMBL/GenBank/DDBJ databases">
        <authorList>
            <person name="Lindestad O."/>
        </authorList>
    </citation>
    <scope>NUCLEOTIDE SEQUENCE</scope>
</reference>
<dbReference type="SUPFAM" id="SSF52540">
    <property type="entry name" value="P-loop containing nucleoside triphosphate hydrolases"/>
    <property type="match status" value="1"/>
</dbReference>
<keyword evidence="3" id="KW-1185">Reference proteome</keyword>
<accession>A0A8S4QF38</accession>